<evidence type="ECO:0000256" key="4">
    <source>
        <dbReference type="ARBA" id="ARBA00023157"/>
    </source>
</evidence>
<dbReference type="PROSITE" id="PS00573">
    <property type="entry name" value="PYRIDINE_REDOX_2"/>
    <property type="match status" value="1"/>
</dbReference>
<name>A0A1G2R164_9BACT</name>
<keyword evidence="2" id="KW-0274">FAD</keyword>
<dbReference type="InterPro" id="IPR036188">
    <property type="entry name" value="FAD/NAD-bd_sf"/>
</dbReference>
<evidence type="ECO:0000313" key="8">
    <source>
        <dbReference type="Proteomes" id="UP000178065"/>
    </source>
</evidence>
<reference evidence="7 8" key="1">
    <citation type="journal article" date="2016" name="Nat. Commun.">
        <title>Thousands of microbial genomes shed light on interconnected biogeochemical processes in an aquifer system.</title>
        <authorList>
            <person name="Anantharaman K."/>
            <person name="Brown C.T."/>
            <person name="Hug L.A."/>
            <person name="Sharon I."/>
            <person name="Castelle C.J."/>
            <person name="Probst A.J."/>
            <person name="Thomas B.C."/>
            <person name="Singh A."/>
            <person name="Wilkins M.J."/>
            <person name="Karaoz U."/>
            <person name="Brodie E.L."/>
            <person name="Williams K.H."/>
            <person name="Hubbard S.S."/>
            <person name="Banfield J.F."/>
        </authorList>
    </citation>
    <scope>NUCLEOTIDE SEQUENCE [LARGE SCALE GENOMIC DNA]</scope>
</reference>
<dbReference type="Proteomes" id="UP000178065">
    <property type="component" value="Unassembled WGS sequence"/>
</dbReference>
<dbReference type="Gene3D" id="3.50.50.60">
    <property type="entry name" value="FAD/NAD(P)-binding domain"/>
    <property type="match status" value="2"/>
</dbReference>
<keyword evidence="5" id="KW-0676">Redox-active center</keyword>
<evidence type="ECO:0000256" key="2">
    <source>
        <dbReference type="ARBA" id="ARBA00022827"/>
    </source>
</evidence>
<protein>
    <recommendedName>
        <fullName evidence="6">FAD/NAD(P)-binding domain-containing protein</fullName>
    </recommendedName>
</protein>
<proteinExistence type="predicted"/>
<comment type="caution">
    <text evidence="7">The sequence shown here is derived from an EMBL/GenBank/DDBJ whole genome shotgun (WGS) entry which is preliminary data.</text>
</comment>
<evidence type="ECO:0000259" key="6">
    <source>
        <dbReference type="Pfam" id="PF07992"/>
    </source>
</evidence>
<accession>A0A1G2R164</accession>
<dbReference type="InterPro" id="IPR023753">
    <property type="entry name" value="FAD/NAD-binding_dom"/>
</dbReference>
<dbReference type="PRINTS" id="PR00368">
    <property type="entry name" value="FADPNR"/>
</dbReference>
<evidence type="ECO:0000313" key="7">
    <source>
        <dbReference type="EMBL" id="OHA65821.1"/>
    </source>
</evidence>
<keyword evidence="4" id="KW-1015">Disulfide bond</keyword>
<dbReference type="InterPro" id="IPR050097">
    <property type="entry name" value="Ferredoxin-NADP_redctase_2"/>
</dbReference>
<dbReference type="Pfam" id="PF07992">
    <property type="entry name" value="Pyr_redox_2"/>
    <property type="match status" value="1"/>
</dbReference>
<organism evidence="7 8">
    <name type="scientific">Candidatus Wildermuthbacteria bacterium RIFCSPHIGHO2_01_FULL_49_22b</name>
    <dbReference type="NCBI Taxonomy" id="1802448"/>
    <lineage>
        <taxon>Bacteria</taxon>
        <taxon>Candidatus Wildermuthiibacteriota</taxon>
    </lineage>
</organism>
<dbReference type="PANTHER" id="PTHR48105">
    <property type="entry name" value="THIOREDOXIN REDUCTASE 1-RELATED-RELATED"/>
    <property type="match status" value="1"/>
</dbReference>
<evidence type="ECO:0000256" key="5">
    <source>
        <dbReference type="ARBA" id="ARBA00023284"/>
    </source>
</evidence>
<gene>
    <name evidence="7" type="ORF">A2672_02535</name>
</gene>
<sequence>MYNGTDMKYDLIIIGSGAAGLSAAIYAKRYKMETLVMEGEFGGETATAGIIENYPGILSIDGYDLMKAMKEQGQNLGVVFEKGKAEKISSDRGCFVVKAANKEFQGSTLILATGSQRRHLNLPNEKELTGKGVHYCWTCDGPLYGKKTVAIVGGGDSSVKGVNFLAEYAKKIYLIVRGKEVQAEPVNLERMKALGDKVEVLTETEVAEIVGEKFLGKLVLSKEYQGSKDLAVDGVFVEIGFDPDTKLANQLGLALDEKNYIKVDSMMKTNIPGVFAAGDATSYFGRFKQDITAAALGSVAATSAYEYLQSQGRVADNG</sequence>
<dbReference type="SUPFAM" id="SSF51905">
    <property type="entry name" value="FAD/NAD(P)-binding domain"/>
    <property type="match status" value="2"/>
</dbReference>
<dbReference type="GO" id="GO:0016668">
    <property type="term" value="F:oxidoreductase activity, acting on a sulfur group of donors, NAD(P) as acceptor"/>
    <property type="evidence" value="ECO:0007669"/>
    <property type="project" value="UniProtKB-ARBA"/>
</dbReference>
<feature type="domain" description="FAD/NAD(P)-binding" evidence="6">
    <location>
        <begin position="9"/>
        <end position="287"/>
    </location>
</feature>
<evidence type="ECO:0000256" key="3">
    <source>
        <dbReference type="ARBA" id="ARBA00023002"/>
    </source>
</evidence>
<evidence type="ECO:0000256" key="1">
    <source>
        <dbReference type="ARBA" id="ARBA00022630"/>
    </source>
</evidence>
<dbReference type="AlphaFoldDB" id="A0A1G2R164"/>
<dbReference type="PRINTS" id="PR00469">
    <property type="entry name" value="PNDRDTASEII"/>
</dbReference>
<dbReference type="InterPro" id="IPR008255">
    <property type="entry name" value="Pyr_nucl-diS_OxRdtase_2_AS"/>
</dbReference>
<dbReference type="EMBL" id="MHTT01000010">
    <property type="protein sequence ID" value="OHA65821.1"/>
    <property type="molecule type" value="Genomic_DNA"/>
</dbReference>
<keyword evidence="1" id="KW-0285">Flavoprotein</keyword>
<keyword evidence="3" id="KW-0560">Oxidoreductase</keyword>
<dbReference type="STRING" id="1802448.A2672_02535"/>